<dbReference type="EMBL" id="CAEY01000114">
    <property type="status" value="NOT_ANNOTATED_CDS"/>
    <property type="molecule type" value="Genomic_DNA"/>
</dbReference>
<accession>T1KIR5</accession>
<dbReference type="Proteomes" id="UP000015104">
    <property type="component" value="Unassembled WGS sequence"/>
</dbReference>
<reference evidence="2" key="1">
    <citation type="submission" date="2011-08" db="EMBL/GenBank/DDBJ databases">
        <authorList>
            <person name="Rombauts S."/>
        </authorList>
    </citation>
    <scope>NUCLEOTIDE SEQUENCE</scope>
    <source>
        <strain evidence="2">London</strain>
    </source>
</reference>
<reference evidence="1" key="2">
    <citation type="submission" date="2015-06" db="UniProtKB">
        <authorList>
            <consortium name="EnsemblMetazoa"/>
        </authorList>
    </citation>
    <scope>IDENTIFICATION</scope>
</reference>
<keyword evidence="2" id="KW-1185">Reference proteome</keyword>
<dbReference type="EnsemblMetazoa" id="tetur12g02300.1">
    <property type="protein sequence ID" value="tetur12g02300.1"/>
    <property type="gene ID" value="tetur12g02300"/>
</dbReference>
<dbReference type="HOGENOM" id="CLU_3280133_0_0_1"/>
<organism evidence="1 2">
    <name type="scientific">Tetranychus urticae</name>
    <name type="common">Two-spotted spider mite</name>
    <dbReference type="NCBI Taxonomy" id="32264"/>
    <lineage>
        <taxon>Eukaryota</taxon>
        <taxon>Metazoa</taxon>
        <taxon>Ecdysozoa</taxon>
        <taxon>Arthropoda</taxon>
        <taxon>Chelicerata</taxon>
        <taxon>Arachnida</taxon>
        <taxon>Acari</taxon>
        <taxon>Acariformes</taxon>
        <taxon>Trombidiformes</taxon>
        <taxon>Prostigmata</taxon>
        <taxon>Eleutherengona</taxon>
        <taxon>Raphignathae</taxon>
        <taxon>Tetranychoidea</taxon>
        <taxon>Tetranychidae</taxon>
        <taxon>Tetranychus</taxon>
    </lineage>
</organism>
<name>T1KIR5_TETUR</name>
<evidence type="ECO:0000313" key="2">
    <source>
        <dbReference type="Proteomes" id="UP000015104"/>
    </source>
</evidence>
<dbReference type="AlphaFoldDB" id="T1KIR5"/>
<sequence>MHFSELGTYREKCDYYYICKKTFETHVYGVRYEVASNLENI</sequence>
<evidence type="ECO:0000313" key="1">
    <source>
        <dbReference type="EnsemblMetazoa" id="tetur12g02300.1"/>
    </source>
</evidence>
<proteinExistence type="predicted"/>
<protein>
    <submittedName>
        <fullName evidence="1">Uncharacterized protein</fullName>
    </submittedName>
</protein>